<dbReference type="GO" id="GO:0009236">
    <property type="term" value="P:cobalamin biosynthetic process"/>
    <property type="evidence" value="ECO:0007669"/>
    <property type="project" value="UniProtKB-UniRule"/>
</dbReference>
<comment type="similarity">
    <text evidence="2 7">Belongs to the precorrin methyltransferase family.</text>
</comment>
<dbReference type="GO" id="GO:0032259">
    <property type="term" value="P:methylation"/>
    <property type="evidence" value="ECO:0007669"/>
    <property type="project" value="UniProtKB-KW"/>
</dbReference>
<dbReference type="NCBIfam" id="TIGR01467">
    <property type="entry name" value="cobI_cbiL"/>
    <property type="match status" value="1"/>
</dbReference>
<evidence type="ECO:0000256" key="2">
    <source>
        <dbReference type="ARBA" id="ARBA00005879"/>
    </source>
</evidence>
<dbReference type="InterPro" id="IPR035996">
    <property type="entry name" value="4pyrrol_Methylase_sf"/>
</dbReference>
<proteinExistence type="inferred from homology"/>
<accession>A0A1L3GNK3</accession>
<dbReference type="InterPro" id="IPR000878">
    <property type="entry name" value="4pyrrol_Mease"/>
</dbReference>
<dbReference type="InterPro" id="IPR006364">
    <property type="entry name" value="CobI/CbiL/CobIJ_dom"/>
</dbReference>
<evidence type="ECO:0000313" key="9">
    <source>
        <dbReference type="EMBL" id="APG27465.1"/>
    </source>
</evidence>
<dbReference type="STRING" id="1842532.A7E78_06185"/>
<dbReference type="KEGG" id="pef:A7E78_06185"/>
<dbReference type="UniPathway" id="UPA00148"/>
<dbReference type="InterPro" id="IPR014777">
    <property type="entry name" value="4pyrrole_Mease_sub1"/>
</dbReference>
<dbReference type="Gene3D" id="3.30.950.10">
    <property type="entry name" value="Methyltransferase, Cobalt-precorrin-4 Transmethylase, Domain 2"/>
    <property type="match status" value="1"/>
</dbReference>
<dbReference type="RefSeq" id="WP_072283431.1">
    <property type="nucleotide sequence ID" value="NZ_CP015519.1"/>
</dbReference>
<keyword evidence="6" id="KW-0949">S-adenosyl-L-methionine</keyword>
<organism evidence="9 10">
    <name type="scientific">Syntrophotalea acetylenivorans</name>
    <dbReference type="NCBI Taxonomy" id="1842532"/>
    <lineage>
        <taxon>Bacteria</taxon>
        <taxon>Pseudomonadati</taxon>
        <taxon>Thermodesulfobacteriota</taxon>
        <taxon>Desulfuromonadia</taxon>
        <taxon>Desulfuromonadales</taxon>
        <taxon>Syntrophotaleaceae</taxon>
        <taxon>Syntrophotalea</taxon>
    </lineage>
</organism>
<reference evidence="9 10" key="1">
    <citation type="journal article" date="2017" name="Genome Announc.">
        <title>Complete Genome Sequences of Two Acetylene-Fermenting Pelobacter acetylenicus Strains.</title>
        <authorList>
            <person name="Sutton J.M."/>
            <person name="Baesman S.M."/>
            <person name="Fierst J.L."/>
            <person name="Poret-Peterson A.T."/>
            <person name="Oremland R.S."/>
            <person name="Dunlap D.S."/>
            <person name="Akob D.M."/>
        </authorList>
    </citation>
    <scope>NUCLEOTIDE SEQUENCE [LARGE SCALE GENOMIC DNA]</scope>
    <source>
        <strain evidence="9 10">SFB93</strain>
    </source>
</reference>
<dbReference type="EMBL" id="CP015519">
    <property type="protein sequence ID" value="APG27465.1"/>
    <property type="molecule type" value="Genomic_DNA"/>
</dbReference>
<protein>
    <submittedName>
        <fullName evidence="9">Precorrin-2 C(20)-methyltransferase</fullName>
    </submittedName>
</protein>
<dbReference type="GO" id="GO:0030788">
    <property type="term" value="F:precorrin-2 C20-methyltransferase activity"/>
    <property type="evidence" value="ECO:0007669"/>
    <property type="project" value="InterPro"/>
</dbReference>
<dbReference type="CDD" id="cd11645">
    <property type="entry name" value="Precorrin_2_C20_MT"/>
    <property type="match status" value="1"/>
</dbReference>
<dbReference type="OrthoDB" id="9804789at2"/>
<keyword evidence="5 9" id="KW-0808">Transferase</keyword>
<evidence type="ECO:0000256" key="4">
    <source>
        <dbReference type="ARBA" id="ARBA00022603"/>
    </source>
</evidence>
<sequence length="256" mass="27943">MTIKTKKCQPGHFYAVGVGPGSPDLITLRAAGLIESADTVIVPRSELAGESLALVTIRDLIADQEVMEHVYPMKRDSAKTRACWAEVAAEVAARTSAGLSVVQVTIGDPMIYSTSSYLIESLVELLPAECIHVTPGISAFQATASILGEPLTLQEDRLCIMPATDMDEVSRALDRCETLVLYKVGPRLRQLGALLETRNLLDQARLASYVEQDGREAIFHDFRKALADETHGYMSTVIVRLGRRSWEQTSGARKAV</sequence>
<dbReference type="Pfam" id="PF00590">
    <property type="entry name" value="TP_methylase"/>
    <property type="match status" value="1"/>
</dbReference>
<dbReference type="InterPro" id="IPR014776">
    <property type="entry name" value="4pyrrole_Mease_sub2"/>
</dbReference>
<gene>
    <name evidence="9" type="ORF">A7E78_06185</name>
</gene>
<evidence type="ECO:0000256" key="6">
    <source>
        <dbReference type="ARBA" id="ARBA00022691"/>
    </source>
</evidence>
<name>A0A1L3GNK3_9BACT</name>
<evidence type="ECO:0000313" key="10">
    <source>
        <dbReference type="Proteomes" id="UP000182517"/>
    </source>
</evidence>
<dbReference type="InterPro" id="IPR012382">
    <property type="entry name" value="CobI/CbiL"/>
</dbReference>
<dbReference type="PANTHER" id="PTHR43467:SF2">
    <property type="entry name" value="COBALT-PRECORRIN-2 C(20)-METHYLTRANSFERASE"/>
    <property type="match status" value="1"/>
</dbReference>
<keyword evidence="4 9" id="KW-0489">Methyltransferase</keyword>
<evidence type="ECO:0000256" key="1">
    <source>
        <dbReference type="ARBA" id="ARBA00004953"/>
    </source>
</evidence>
<dbReference type="Gene3D" id="3.40.1010.10">
    <property type="entry name" value="Cobalt-precorrin-4 Transmethylase, Domain 1"/>
    <property type="match status" value="1"/>
</dbReference>
<keyword evidence="3" id="KW-0169">Cobalamin biosynthesis</keyword>
<evidence type="ECO:0000256" key="5">
    <source>
        <dbReference type="ARBA" id="ARBA00022679"/>
    </source>
</evidence>
<feature type="domain" description="Tetrapyrrole methylase" evidence="8">
    <location>
        <begin position="13"/>
        <end position="214"/>
    </location>
</feature>
<keyword evidence="10" id="KW-1185">Reference proteome</keyword>
<dbReference type="SUPFAM" id="SSF53790">
    <property type="entry name" value="Tetrapyrrole methylase"/>
    <property type="match status" value="1"/>
</dbReference>
<evidence type="ECO:0000259" key="8">
    <source>
        <dbReference type="Pfam" id="PF00590"/>
    </source>
</evidence>
<evidence type="ECO:0000256" key="7">
    <source>
        <dbReference type="PIRNR" id="PIRNR036427"/>
    </source>
</evidence>
<dbReference type="PIRSF" id="PIRSF036427">
    <property type="entry name" value="Precrrn-2_mtase"/>
    <property type="match status" value="1"/>
</dbReference>
<dbReference type="AlphaFoldDB" id="A0A1L3GNK3"/>
<dbReference type="Proteomes" id="UP000182517">
    <property type="component" value="Chromosome"/>
</dbReference>
<evidence type="ECO:0000256" key="3">
    <source>
        <dbReference type="ARBA" id="ARBA00022573"/>
    </source>
</evidence>
<dbReference type="PANTHER" id="PTHR43467">
    <property type="entry name" value="COBALT-PRECORRIN-2 C(20)-METHYLTRANSFERASE"/>
    <property type="match status" value="1"/>
</dbReference>
<comment type="pathway">
    <text evidence="1">Cofactor biosynthesis; adenosylcobalamin biosynthesis.</text>
</comment>